<reference evidence="5" key="2">
    <citation type="submission" date="2025-09" db="UniProtKB">
        <authorList>
            <consortium name="Ensembl"/>
        </authorList>
    </citation>
    <scope>IDENTIFICATION</scope>
</reference>
<dbReference type="GO" id="GO:0006891">
    <property type="term" value="P:intra-Golgi vesicle-mediated transport"/>
    <property type="evidence" value="ECO:0007669"/>
    <property type="project" value="UniProtKB-UniRule"/>
</dbReference>
<name>A0A9J8C5R1_CYPCA</name>
<feature type="domain" description="Conserved oligomeric complex COG6 N-terminal" evidence="4">
    <location>
        <begin position="8"/>
        <end position="72"/>
    </location>
</feature>
<dbReference type="InterPro" id="IPR048368">
    <property type="entry name" value="COG6_N"/>
</dbReference>
<dbReference type="Gene3D" id="3.30.70.1820">
    <property type="entry name" value="L1 transposable element, RRM domain"/>
    <property type="match status" value="1"/>
</dbReference>
<keyword evidence="1" id="KW-0472">Membrane</keyword>
<dbReference type="InterPro" id="IPR004244">
    <property type="entry name" value="Transposase_22"/>
</dbReference>
<dbReference type="Ensembl" id="ENSCCRT00000116147.1">
    <property type="protein sequence ID" value="ENSCCRP00000164463.1"/>
    <property type="gene ID" value="ENSCCRG00000074176.1"/>
</dbReference>
<feature type="region of interest" description="Disordered" evidence="3">
    <location>
        <begin position="239"/>
        <end position="262"/>
    </location>
</feature>
<comment type="function">
    <text evidence="1">Required for normal Golgi function.</text>
</comment>
<sequence>TEIETHQTRELFKEEFAPIAERLGGLEEDVRRIRNNFDNMQAALRNAKKDTVEINLAVDSLQEKLARIEDKSRQSNIRLVGLKEVVEGDDPLRFIQNQLPKWIPSLAGKVMEIERAHRIYSGERPKTTPRTFIFKLLRYQDRNAILNEARAAGQILHMGTPLLFFPDYSTHTSAKRRAMSSARKKLTQLGIASFLLYPAVVKVTHQGKISLLETPAEVEKFALNLDPAVKSSLKGAVSAASRESEVNEDESAVPMEDLTEKI</sequence>
<proteinExistence type="inferred from homology"/>
<reference evidence="5" key="1">
    <citation type="submission" date="2025-08" db="UniProtKB">
        <authorList>
            <consortium name="Ensembl"/>
        </authorList>
    </citation>
    <scope>IDENTIFICATION</scope>
</reference>
<comment type="subunit">
    <text evidence="1">Component of the conserved oligomeric Golgi complex.</text>
</comment>
<dbReference type="Proteomes" id="UP001108240">
    <property type="component" value="Unplaced"/>
</dbReference>
<dbReference type="GO" id="GO:0015031">
    <property type="term" value="P:protein transport"/>
    <property type="evidence" value="ECO:0007669"/>
    <property type="project" value="UniProtKB-KW"/>
</dbReference>
<keyword evidence="1" id="KW-0653">Protein transport</keyword>
<dbReference type="PANTHER" id="PTHR11505">
    <property type="entry name" value="L1 TRANSPOSABLE ELEMENT-RELATED"/>
    <property type="match status" value="1"/>
</dbReference>
<dbReference type="GeneTree" id="ENSGT01030000234827"/>
<comment type="similarity">
    <text evidence="1">Belongs to the COG6 family.</text>
</comment>
<protein>
    <recommendedName>
        <fullName evidence="1">Conserved oligomeric Golgi complex subunit 6</fullName>
        <shortName evidence="1">COG complex subunit 6</shortName>
    </recommendedName>
    <alternativeName>
        <fullName evidence="1">Component of oligomeric Golgi complex 6</fullName>
    </alternativeName>
</protein>
<comment type="subcellular location">
    <subcellularLocation>
        <location evidence="1">Golgi apparatus membrane</location>
        <topology evidence="1">Peripheral membrane protein</topology>
    </subcellularLocation>
</comment>
<evidence type="ECO:0000256" key="1">
    <source>
        <dbReference type="RuleBase" id="RU365075"/>
    </source>
</evidence>
<feature type="coiled-coil region" evidence="2">
    <location>
        <begin position="23"/>
        <end position="78"/>
    </location>
</feature>
<evidence type="ECO:0000256" key="2">
    <source>
        <dbReference type="SAM" id="Coils"/>
    </source>
</evidence>
<dbReference type="OMA" id="THQTREL"/>
<dbReference type="GO" id="GO:0017119">
    <property type="term" value="C:Golgi transport complex"/>
    <property type="evidence" value="ECO:0007669"/>
    <property type="project" value="UniProtKB-UniRule"/>
</dbReference>
<keyword evidence="1" id="KW-0333">Golgi apparatus</keyword>
<keyword evidence="1" id="KW-0813">Transport</keyword>
<keyword evidence="6" id="KW-1185">Reference proteome</keyword>
<evidence type="ECO:0000313" key="5">
    <source>
        <dbReference type="Ensembl" id="ENSCCRP00000164463.1"/>
    </source>
</evidence>
<organism evidence="5 6">
    <name type="scientific">Cyprinus carpio carpio</name>
    <dbReference type="NCBI Taxonomy" id="630221"/>
    <lineage>
        <taxon>Eukaryota</taxon>
        <taxon>Metazoa</taxon>
        <taxon>Chordata</taxon>
        <taxon>Craniata</taxon>
        <taxon>Vertebrata</taxon>
        <taxon>Euteleostomi</taxon>
        <taxon>Actinopterygii</taxon>
        <taxon>Neopterygii</taxon>
        <taxon>Teleostei</taxon>
        <taxon>Ostariophysi</taxon>
        <taxon>Cypriniformes</taxon>
        <taxon>Cyprinidae</taxon>
        <taxon>Cyprininae</taxon>
        <taxon>Cyprinus</taxon>
    </lineage>
</organism>
<dbReference type="AlphaFoldDB" id="A0A9J8C5R1"/>
<evidence type="ECO:0000313" key="6">
    <source>
        <dbReference type="Proteomes" id="UP001108240"/>
    </source>
</evidence>
<dbReference type="Pfam" id="PF06419">
    <property type="entry name" value="COG6_N"/>
    <property type="match status" value="1"/>
</dbReference>
<dbReference type="GO" id="GO:0000139">
    <property type="term" value="C:Golgi membrane"/>
    <property type="evidence" value="ECO:0007669"/>
    <property type="project" value="UniProtKB-SubCell"/>
</dbReference>
<evidence type="ECO:0000256" key="3">
    <source>
        <dbReference type="SAM" id="MobiDB-lite"/>
    </source>
</evidence>
<evidence type="ECO:0000259" key="4">
    <source>
        <dbReference type="Pfam" id="PF06419"/>
    </source>
</evidence>
<accession>A0A9J8C5R1</accession>
<keyword evidence="2" id="KW-0175">Coiled coil</keyword>